<dbReference type="OrthoDB" id="4062651at2759"/>
<dbReference type="SUPFAM" id="SSF56112">
    <property type="entry name" value="Protein kinase-like (PK-like)"/>
    <property type="match status" value="1"/>
</dbReference>
<sequence>MEFSAEYCLLYLMLKVCHFDLVYHDAGLKKLDSSHLQRFRDKLYQSCFLVVIVFFMPRVEEVGYITPTDSVLDVGTTFAVRRIVQGHAKWLSWFMGVSTQSTSSIIMFLATGDGKESEPSSSSSPACRHFDLPEIQLATENFNESLVVGEGGFGKVYKGTIHNGSTLVQVAIKRLGSSSGQGERYCKNKNEMALVYEYMPKGTLSDHLHKLCTPLSWLQRLKICIGAARGLHYLHTEQWSLSTWALEGIEAGHLRQIIDSDIKDQIPPKCLKEFVGIARRCLHSNPKKRPTIAEVLVSLESIMILQEKTNHSWQAADRTIFGKMVNLLHFPSDGENSAHRNSKLSSKSESNSTSASNTLMGTREVLEDLRIPNPSLKVIDYTVLESATRNFNPDLRLAKGGFGEAFIGWVDKNTFCASTDGVGIAVTVKKRNHNSVPGHAKWLMQSSHFRGEHGLV</sequence>
<accession>A0A2U1QEV2</accession>
<proteinExistence type="predicted"/>
<evidence type="ECO:0000313" key="5">
    <source>
        <dbReference type="Proteomes" id="UP000245207"/>
    </source>
</evidence>
<evidence type="ECO:0000313" key="4">
    <source>
        <dbReference type="EMBL" id="PWA96518.1"/>
    </source>
</evidence>
<dbReference type="InterPro" id="IPR011009">
    <property type="entry name" value="Kinase-like_dom_sf"/>
</dbReference>
<reference evidence="4 5" key="1">
    <citation type="journal article" date="2018" name="Mol. Plant">
        <title>The genome of Artemisia annua provides insight into the evolution of Asteraceae family and artemisinin biosynthesis.</title>
        <authorList>
            <person name="Shen Q."/>
            <person name="Zhang L."/>
            <person name="Liao Z."/>
            <person name="Wang S."/>
            <person name="Yan T."/>
            <person name="Shi P."/>
            <person name="Liu M."/>
            <person name="Fu X."/>
            <person name="Pan Q."/>
            <person name="Wang Y."/>
            <person name="Lv Z."/>
            <person name="Lu X."/>
            <person name="Zhang F."/>
            <person name="Jiang W."/>
            <person name="Ma Y."/>
            <person name="Chen M."/>
            <person name="Hao X."/>
            <person name="Li L."/>
            <person name="Tang Y."/>
            <person name="Lv G."/>
            <person name="Zhou Y."/>
            <person name="Sun X."/>
            <person name="Brodelius P.E."/>
            <person name="Rose J.K.C."/>
            <person name="Tang K."/>
        </authorList>
    </citation>
    <scope>NUCLEOTIDE SEQUENCE [LARGE SCALE GENOMIC DNA]</scope>
    <source>
        <strain evidence="5">cv. Huhao1</strain>
        <tissue evidence="4">Leaf</tissue>
    </source>
</reference>
<dbReference type="GO" id="GO:0009506">
    <property type="term" value="C:plasmodesma"/>
    <property type="evidence" value="ECO:0007669"/>
    <property type="project" value="TreeGrafter"/>
</dbReference>
<gene>
    <name evidence="4" type="ORF">CTI12_AA027800</name>
</gene>
<dbReference type="InterPro" id="IPR045272">
    <property type="entry name" value="ANXUR1/2-like"/>
</dbReference>
<dbReference type="PANTHER" id="PTHR27003:SF342">
    <property type="entry name" value="TYROSINE-PROTEIN KINASE, CSF-1_PDGF RECEPTOR FAMILY-RELATED"/>
    <property type="match status" value="1"/>
</dbReference>
<dbReference type="InterPro" id="IPR017441">
    <property type="entry name" value="Protein_kinase_ATP_BS"/>
</dbReference>
<feature type="region of interest" description="Disordered" evidence="2">
    <location>
        <begin position="334"/>
        <end position="358"/>
    </location>
</feature>
<dbReference type="Gene3D" id="1.10.510.10">
    <property type="entry name" value="Transferase(Phosphotransferase) domain 1"/>
    <property type="match status" value="2"/>
</dbReference>
<dbReference type="Pfam" id="PF07714">
    <property type="entry name" value="PK_Tyr_Ser-Thr"/>
    <property type="match status" value="1"/>
</dbReference>
<dbReference type="STRING" id="35608.A0A2U1QEV2"/>
<keyword evidence="1" id="KW-0067">ATP-binding</keyword>
<keyword evidence="1" id="KW-0547">Nucleotide-binding</keyword>
<dbReference type="Gene3D" id="3.30.200.20">
    <property type="entry name" value="Phosphorylase Kinase, domain 1"/>
    <property type="match status" value="2"/>
</dbReference>
<keyword evidence="4" id="KW-0808">Transferase</keyword>
<name>A0A2U1QEV2_ARTAN</name>
<comment type="caution">
    <text evidence="4">The sequence shown here is derived from an EMBL/GenBank/DDBJ whole genome shotgun (WGS) entry which is preliminary data.</text>
</comment>
<dbReference type="Proteomes" id="UP000245207">
    <property type="component" value="Unassembled WGS sequence"/>
</dbReference>
<dbReference type="PROSITE" id="PS00107">
    <property type="entry name" value="PROTEIN_KINASE_ATP"/>
    <property type="match status" value="1"/>
</dbReference>
<keyword evidence="4" id="KW-0418">Kinase</keyword>
<feature type="domain" description="Serine-threonine/tyrosine-protein kinase catalytic" evidence="3">
    <location>
        <begin position="185"/>
        <end position="238"/>
    </location>
</feature>
<dbReference type="GO" id="GO:0004714">
    <property type="term" value="F:transmembrane receptor protein tyrosine kinase activity"/>
    <property type="evidence" value="ECO:0007669"/>
    <property type="project" value="InterPro"/>
</dbReference>
<keyword evidence="5" id="KW-1185">Reference proteome</keyword>
<feature type="compositionally biased region" description="Low complexity" evidence="2">
    <location>
        <begin position="343"/>
        <end position="358"/>
    </location>
</feature>
<evidence type="ECO:0000256" key="2">
    <source>
        <dbReference type="SAM" id="MobiDB-lite"/>
    </source>
</evidence>
<dbReference type="InterPro" id="IPR001245">
    <property type="entry name" value="Ser-Thr/Tyr_kinase_cat_dom"/>
</dbReference>
<dbReference type="EMBL" id="PKPP01000173">
    <property type="protein sequence ID" value="PWA96518.1"/>
    <property type="molecule type" value="Genomic_DNA"/>
</dbReference>
<feature type="binding site" evidence="1">
    <location>
        <position position="173"/>
    </location>
    <ligand>
        <name>ATP</name>
        <dbReference type="ChEBI" id="CHEBI:30616"/>
    </ligand>
</feature>
<evidence type="ECO:0000259" key="3">
    <source>
        <dbReference type="Pfam" id="PF07714"/>
    </source>
</evidence>
<dbReference type="GO" id="GO:0005524">
    <property type="term" value="F:ATP binding"/>
    <property type="evidence" value="ECO:0007669"/>
    <property type="project" value="UniProtKB-UniRule"/>
</dbReference>
<protein>
    <submittedName>
        <fullName evidence="4">Serine/threonine/dual specificity protein kinase, catalytic domain-containing protein</fullName>
    </submittedName>
</protein>
<evidence type="ECO:0000256" key="1">
    <source>
        <dbReference type="PROSITE-ProRule" id="PRU10141"/>
    </source>
</evidence>
<dbReference type="GO" id="GO:0005886">
    <property type="term" value="C:plasma membrane"/>
    <property type="evidence" value="ECO:0007669"/>
    <property type="project" value="TreeGrafter"/>
</dbReference>
<dbReference type="PANTHER" id="PTHR27003">
    <property type="entry name" value="OS07G0166700 PROTEIN"/>
    <property type="match status" value="1"/>
</dbReference>
<dbReference type="AlphaFoldDB" id="A0A2U1QEV2"/>
<organism evidence="4 5">
    <name type="scientific">Artemisia annua</name>
    <name type="common">Sweet wormwood</name>
    <dbReference type="NCBI Taxonomy" id="35608"/>
    <lineage>
        <taxon>Eukaryota</taxon>
        <taxon>Viridiplantae</taxon>
        <taxon>Streptophyta</taxon>
        <taxon>Embryophyta</taxon>
        <taxon>Tracheophyta</taxon>
        <taxon>Spermatophyta</taxon>
        <taxon>Magnoliopsida</taxon>
        <taxon>eudicotyledons</taxon>
        <taxon>Gunneridae</taxon>
        <taxon>Pentapetalae</taxon>
        <taxon>asterids</taxon>
        <taxon>campanulids</taxon>
        <taxon>Asterales</taxon>
        <taxon>Asteraceae</taxon>
        <taxon>Asteroideae</taxon>
        <taxon>Anthemideae</taxon>
        <taxon>Artemisiinae</taxon>
        <taxon>Artemisia</taxon>
    </lineage>
</organism>